<comment type="caution">
    <text evidence="2">The sequence shown here is derived from an EMBL/GenBank/DDBJ whole genome shotgun (WGS) entry which is preliminary data.</text>
</comment>
<feature type="region of interest" description="Disordered" evidence="1">
    <location>
        <begin position="1"/>
        <end position="25"/>
    </location>
</feature>
<dbReference type="EMBL" id="LUEZ02000040">
    <property type="protein sequence ID" value="RDB25556.1"/>
    <property type="molecule type" value="Genomic_DNA"/>
</dbReference>
<dbReference type="Proteomes" id="UP000076154">
    <property type="component" value="Unassembled WGS sequence"/>
</dbReference>
<name>A0A369K3U1_HYPMA</name>
<organism evidence="2 3">
    <name type="scientific">Hypsizygus marmoreus</name>
    <name type="common">White beech mushroom</name>
    <name type="synonym">Agaricus marmoreus</name>
    <dbReference type="NCBI Taxonomy" id="39966"/>
    <lineage>
        <taxon>Eukaryota</taxon>
        <taxon>Fungi</taxon>
        <taxon>Dikarya</taxon>
        <taxon>Basidiomycota</taxon>
        <taxon>Agaricomycotina</taxon>
        <taxon>Agaricomycetes</taxon>
        <taxon>Agaricomycetidae</taxon>
        <taxon>Agaricales</taxon>
        <taxon>Tricholomatineae</taxon>
        <taxon>Lyophyllaceae</taxon>
        <taxon>Hypsizygus</taxon>
    </lineage>
</organism>
<feature type="region of interest" description="Disordered" evidence="1">
    <location>
        <begin position="87"/>
        <end position="106"/>
    </location>
</feature>
<protein>
    <submittedName>
        <fullName evidence="2">Uncharacterized protein</fullName>
    </submittedName>
</protein>
<dbReference type="AlphaFoldDB" id="A0A369K3U1"/>
<dbReference type="InParanoid" id="A0A369K3U1"/>
<keyword evidence="3" id="KW-1185">Reference proteome</keyword>
<proteinExistence type="predicted"/>
<feature type="compositionally biased region" description="Basic and acidic residues" evidence="1">
    <location>
        <begin position="1"/>
        <end position="12"/>
    </location>
</feature>
<evidence type="ECO:0000256" key="1">
    <source>
        <dbReference type="SAM" id="MobiDB-lite"/>
    </source>
</evidence>
<accession>A0A369K3U1</accession>
<gene>
    <name evidence="2" type="ORF">Hypma_006384</name>
</gene>
<reference evidence="2" key="1">
    <citation type="submission" date="2018-04" db="EMBL/GenBank/DDBJ databases">
        <title>Whole genome sequencing of Hypsizygus marmoreus.</title>
        <authorList>
            <person name="Choi I.-G."/>
            <person name="Min B."/>
            <person name="Kim J.-G."/>
            <person name="Kim S."/>
            <person name="Oh Y.-L."/>
            <person name="Kong W.-S."/>
            <person name="Park H."/>
            <person name="Jeong J."/>
            <person name="Song E.-S."/>
        </authorList>
    </citation>
    <scope>NUCLEOTIDE SEQUENCE [LARGE SCALE GENOMIC DNA]</scope>
    <source>
        <strain evidence="2">51987-8</strain>
    </source>
</reference>
<evidence type="ECO:0000313" key="2">
    <source>
        <dbReference type="EMBL" id="RDB25556.1"/>
    </source>
</evidence>
<sequence>MFGGRVLDDGWQGKRGRTGTGPKAEQTVSLLRSLNDHYNHGIAHSSPDASTTTTPPLFPPLLWLFSPRSIISHYDLNDVFAVAGAQSSNSTPQIPTTHTPSPWSLDCRPGHVVVDTRQSQPQHALSVPTPPSPFPLSTSSPLVLPLSVSCSFNIHLSSRPDSSFAPWIFLHRKSASSPWLTTLVTPNTHTPTCNAKPQLWNAPSVSTVIAICG</sequence>
<evidence type="ECO:0000313" key="3">
    <source>
        <dbReference type="Proteomes" id="UP000076154"/>
    </source>
</evidence>
<feature type="compositionally biased region" description="Polar residues" evidence="1">
    <location>
        <begin position="87"/>
        <end position="102"/>
    </location>
</feature>